<organism evidence="1 2">
    <name type="scientific">Mesorhizobium delmotii</name>
    <dbReference type="NCBI Taxonomy" id="1631247"/>
    <lineage>
        <taxon>Bacteria</taxon>
        <taxon>Pseudomonadati</taxon>
        <taxon>Pseudomonadota</taxon>
        <taxon>Alphaproteobacteria</taxon>
        <taxon>Hyphomicrobiales</taxon>
        <taxon>Phyllobacteriaceae</taxon>
        <taxon>Mesorhizobium</taxon>
    </lineage>
</organism>
<accession>A0A2P9ASI1</accession>
<gene>
    <name evidence="1" type="ORF">BQ8482_380304</name>
</gene>
<evidence type="ECO:0000313" key="2">
    <source>
        <dbReference type="Proteomes" id="UP000245698"/>
    </source>
</evidence>
<proteinExistence type="predicted"/>
<dbReference type="EMBL" id="FUIG01000046">
    <property type="protein sequence ID" value="SJM34121.1"/>
    <property type="molecule type" value="Genomic_DNA"/>
</dbReference>
<keyword evidence="2" id="KW-1185">Reference proteome</keyword>
<reference evidence="2" key="1">
    <citation type="submission" date="2016-12" db="EMBL/GenBank/DDBJ databases">
        <authorList>
            <person name="Brunel B."/>
        </authorList>
    </citation>
    <scope>NUCLEOTIDE SEQUENCE [LARGE SCALE GENOMIC DNA]</scope>
</reference>
<sequence>MLPFVQADGLSGRPLLSHLCKKFVPRVLIPSQAGGAH</sequence>
<dbReference type="Proteomes" id="UP000245698">
    <property type="component" value="Unassembled WGS sequence"/>
</dbReference>
<dbReference type="AlphaFoldDB" id="A0A2P9ASI1"/>
<protein>
    <submittedName>
        <fullName evidence="1">Uncharacterized protein</fullName>
    </submittedName>
</protein>
<evidence type="ECO:0000313" key="1">
    <source>
        <dbReference type="EMBL" id="SJM34121.1"/>
    </source>
</evidence>
<name>A0A2P9ASI1_9HYPH</name>